<keyword evidence="2" id="KW-0472">Membrane</keyword>
<dbReference type="Proteomes" id="UP000664859">
    <property type="component" value="Unassembled WGS sequence"/>
</dbReference>
<feature type="region of interest" description="Disordered" evidence="1">
    <location>
        <begin position="161"/>
        <end position="194"/>
    </location>
</feature>
<reference evidence="3" key="1">
    <citation type="submission" date="2021-02" db="EMBL/GenBank/DDBJ databases">
        <title>First Annotated Genome of the Yellow-green Alga Tribonema minus.</title>
        <authorList>
            <person name="Mahan K.M."/>
        </authorList>
    </citation>
    <scope>NUCLEOTIDE SEQUENCE</scope>
    <source>
        <strain evidence="3">UTEX B ZZ1240</strain>
    </source>
</reference>
<accession>A0A836C9J0</accession>
<keyword evidence="4" id="KW-1185">Reference proteome</keyword>
<proteinExistence type="predicted"/>
<evidence type="ECO:0000313" key="3">
    <source>
        <dbReference type="EMBL" id="KAG5177207.1"/>
    </source>
</evidence>
<protein>
    <submittedName>
        <fullName evidence="3">Uncharacterized protein</fullName>
    </submittedName>
</protein>
<dbReference type="AlphaFoldDB" id="A0A836C9J0"/>
<keyword evidence="2" id="KW-0812">Transmembrane</keyword>
<evidence type="ECO:0000256" key="1">
    <source>
        <dbReference type="SAM" id="MobiDB-lite"/>
    </source>
</evidence>
<sequence>MQQVLAADMAHPKAKPTLLDLEAVLAAFIEGIFESVPQFCLQLWVFLNIKSPATKTLWQAWAYVSLSLSLLSICKAIGLGLWRRPELLRALQGQQVAGFVCIANGPYLDKAGFFRQHFRLATETEVNMFKDLLLEDRSRLRMQEGFIAKLANNKDLVRHHPGSHTEEFWTRESAPQRKYDAGETSSENGLAEPS</sequence>
<evidence type="ECO:0000256" key="2">
    <source>
        <dbReference type="SAM" id="Phobius"/>
    </source>
</evidence>
<feature type="compositionally biased region" description="Basic and acidic residues" evidence="1">
    <location>
        <begin position="161"/>
        <end position="181"/>
    </location>
</feature>
<keyword evidence="2" id="KW-1133">Transmembrane helix</keyword>
<comment type="caution">
    <text evidence="3">The sequence shown here is derived from an EMBL/GenBank/DDBJ whole genome shotgun (WGS) entry which is preliminary data.</text>
</comment>
<name>A0A836C9J0_9STRA</name>
<dbReference type="EMBL" id="JAFCMP010000527">
    <property type="protein sequence ID" value="KAG5177207.1"/>
    <property type="molecule type" value="Genomic_DNA"/>
</dbReference>
<gene>
    <name evidence="3" type="ORF">JKP88DRAFT_248896</name>
</gene>
<evidence type="ECO:0000313" key="4">
    <source>
        <dbReference type="Proteomes" id="UP000664859"/>
    </source>
</evidence>
<organism evidence="3 4">
    <name type="scientific">Tribonema minus</name>
    <dbReference type="NCBI Taxonomy" id="303371"/>
    <lineage>
        <taxon>Eukaryota</taxon>
        <taxon>Sar</taxon>
        <taxon>Stramenopiles</taxon>
        <taxon>Ochrophyta</taxon>
        <taxon>PX clade</taxon>
        <taxon>Xanthophyceae</taxon>
        <taxon>Tribonematales</taxon>
        <taxon>Tribonemataceae</taxon>
        <taxon>Tribonema</taxon>
    </lineage>
</organism>
<feature type="transmembrane region" description="Helical" evidence="2">
    <location>
        <begin position="60"/>
        <end position="82"/>
    </location>
</feature>